<feature type="transmembrane region" description="Helical" evidence="1">
    <location>
        <begin position="126"/>
        <end position="143"/>
    </location>
</feature>
<protein>
    <submittedName>
        <fullName evidence="2">Uncharacterized protein</fullName>
    </submittedName>
</protein>
<keyword evidence="1" id="KW-1133">Transmembrane helix</keyword>
<gene>
    <name evidence="2" type="ORF">HW555_012067</name>
</gene>
<evidence type="ECO:0000313" key="2">
    <source>
        <dbReference type="EMBL" id="KAF9408147.1"/>
    </source>
</evidence>
<comment type="caution">
    <text evidence="2">The sequence shown here is derived from an EMBL/GenBank/DDBJ whole genome shotgun (WGS) entry which is preliminary data.</text>
</comment>
<keyword evidence="1" id="KW-0812">Transmembrane</keyword>
<keyword evidence="1" id="KW-0472">Membrane</keyword>
<proteinExistence type="predicted"/>
<dbReference type="EMBL" id="JACKWZ010000404">
    <property type="protein sequence ID" value="KAF9408147.1"/>
    <property type="molecule type" value="Genomic_DNA"/>
</dbReference>
<keyword evidence="3" id="KW-1185">Reference proteome</keyword>
<feature type="transmembrane region" description="Helical" evidence="1">
    <location>
        <begin position="6"/>
        <end position="25"/>
    </location>
</feature>
<evidence type="ECO:0000313" key="3">
    <source>
        <dbReference type="Proteomes" id="UP000648187"/>
    </source>
</evidence>
<evidence type="ECO:0000256" key="1">
    <source>
        <dbReference type="SAM" id="Phobius"/>
    </source>
</evidence>
<reference evidence="2" key="1">
    <citation type="submission" date="2020-08" db="EMBL/GenBank/DDBJ databases">
        <title>Spodoptera exigua strain:BAW_Kor-Di-RS1 Genome sequencing and assembly.</title>
        <authorList>
            <person name="Kim J."/>
            <person name="Nam H.Y."/>
            <person name="Kwon M."/>
            <person name="Choi J.H."/>
            <person name="Cho S.R."/>
            <person name="Kim G.-H."/>
        </authorList>
    </citation>
    <scope>NUCLEOTIDE SEQUENCE</scope>
    <source>
        <strain evidence="2">BAW_Kor-Di-RS1</strain>
        <tissue evidence="2">Whole-body</tissue>
    </source>
</reference>
<sequence length="153" mass="16792">MLHVFLYFAGKVYFWCLCLGINDNMRRPSIILIMKKISQCSTFEARNLPLLKDLSFAGIFRFRILNIFAEWLGNLIEFSSDAMSGAPAAVTVWQCGERWPRAPHGAPPRAQWADGRGGRRARAASAGLRALLGAGLAGLAGVLPRAGVNEFLN</sequence>
<dbReference type="Proteomes" id="UP000648187">
    <property type="component" value="Unassembled WGS sequence"/>
</dbReference>
<accession>A0A835G5R9</accession>
<dbReference type="AlphaFoldDB" id="A0A835G5R9"/>
<organism evidence="2 3">
    <name type="scientific">Spodoptera exigua</name>
    <name type="common">Beet armyworm</name>
    <name type="synonym">Noctua fulgens</name>
    <dbReference type="NCBI Taxonomy" id="7107"/>
    <lineage>
        <taxon>Eukaryota</taxon>
        <taxon>Metazoa</taxon>
        <taxon>Ecdysozoa</taxon>
        <taxon>Arthropoda</taxon>
        <taxon>Hexapoda</taxon>
        <taxon>Insecta</taxon>
        <taxon>Pterygota</taxon>
        <taxon>Neoptera</taxon>
        <taxon>Endopterygota</taxon>
        <taxon>Lepidoptera</taxon>
        <taxon>Glossata</taxon>
        <taxon>Ditrysia</taxon>
        <taxon>Noctuoidea</taxon>
        <taxon>Noctuidae</taxon>
        <taxon>Amphipyrinae</taxon>
        <taxon>Spodoptera</taxon>
    </lineage>
</organism>
<name>A0A835G5R9_SPOEX</name>